<accession>D8LSU7</accession>
<dbReference type="InParanoid" id="D8LSU7"/>
<dbReference type="SUPFAM" id="SSF103243">
    <property type="entry name" value="KA1-like"/>
    <property type="match status" value="2"/>
</dbReference>
<feature type="compositionally biased region" description="Low complexity" evidence="9">
    <location>
        <begin position="343"/>
        <end position="353"/>
    </location>
</feature>
<feature type="compositionally biased region" description="Low complexity" evidence="9">
    <location>
        <begin position="259"/>
        <end position="286"/>
    </location>
</feature>
<dbReference type="EC" id="2.7.11.1" evidence="1"/>
<feature type="compositionally biased region" description="Low complexity" evidence="9">
    <location>
        <begin position="197"/>
        <end position="206"/>
    </location>
</feature>
<dbReference type="AlphaFoldDB" id="D8LSU7"/>
<feature type="compositionally biased region" description="Gly residues" evidence="9">
    <location>
        <begin position="182"/>
        <end position="192"/>
    </location>
</feature>
<keyword evidence="6" id="KW-0067">ATP-binding</keyword>
<evidence type="ECO:0000313" key="12">
    <source>
        <dbReference type="Proteomes" id="UP000002630"/>
    </source>
</evidence>
<name>D8LSU7_ECTSI</name>
<keyword evidence="4" id="KW-0547">Nucleotide-binding</keyword>
<evidence type="ECO:0000256" key="7">
    <source>
        <dbReference type="ARBA" id="ARBA00047899"/>
    </source>
</evidence>
<organism evidence="11 12">
    <name type="scientific">Ectocarpus siliculosus</name>
    <name type="common">Brown alga</name>
    <name type="synonym">Conferva siliculosa</name>
    <dbReference type="NCBI Taxonomy" id="2880"/>
    <lineage>
        <taxon>Eukaryota</taxon>
        <taxon>Sar</taxon>
        <taxon>Stramenopiles</taxon>
        <taxon>Ochrophyta</taxon>
        <taxon>PX clade</taxon>
        <taxon>Phaeophyceae</taxon>
        <taxon>Ectocarpales</taxon>
        <taxon>Ectocarpaceae</taxon>
        <taxon>Ectocarpus</taxon>
    </lineage>
</organism>
<evidence type="ECO:0000256" key="8">
    <source>
        <dbReference type="ARBA" id="ARBA00048679"/>
    </source>
</evidence>
<dbReference type="Pfam" id="PF02149">
    <property type="entry name" value="KA1"/>
    <property type="match status" value="1"/>
</dbReference>
<evidence type="ECO:0000256" key="3">
    <source>
        <dbReference type="ARBA" id="ARBA00022679"/>
    </source>
</evidence>
<dbReference type="InterPro" id="IPR028375">
    <property type="entry name" value="KA1/Ssp2_C"/>
</dbReference>
<gene>
    <name evidence="11" type="primary">CAMK</name>
    <name evidence="11" type="ORF">Esi_0077_0006</name>
</gene>
<proteinExistence type="predicted"/>
<feature type="compositionally biased region" description="Gly residues" evidence="9">
    <location>
        <begin position="111"/>
        <end position="120"/>
    </location>
</feature>
<dbReference type="Proteomes" id="UP000002630">
    <property type="component" value="Unassembled WGS sequence"/>
</dbReference>
<reference evidence="11 12" key="1">
    <citation type="journal article" date="2010" name="Nature">
        <title>The Ectocarpus genome and the independent evolution of multicellularity in brown algae.</title>
        <authorList>
            <person name="Cock J.M."/>
            <person name="Sterck L."/>
            <person name="Rouze P."/>
            <person name="Scornet D."/>
            <person name="Allen A.E."/>
            <person name="Amoutzias G."/>
            <person name="Anthouard V."/>
            <person name="Artiguenave F."/>
            <person name="Aury J.M."/>
            <person name="Badger J.H."/>
            <person name="Beszteri B."/>
            <person name="Billiau K."/>
            <person name="Bonnet E."/>
            <person name="Bothwell J.H."/>
            <person name="Bowler C."/>
            <person name="Boyen C."/>
            <person name="Brownlee C."/>
            <person name="Carrano C.J."/>
            <person name="Charrier B."/>
            <person name="Cho G.Y."/>
            <person name="Coelho S.M."/>
            <person name="Collen J."/>
            <person name="Corre E."/>
            <person name="Da Silva C."/>
            <person name="Delage L."/>
            <person name="Delaroque N."/>
            <person name="Dittami S.M."/>
            <person name="Doulbeau S."/>
            <person name="Elias M."/>
            <person name="Farnham G."/>
            <person name="Gachon C.M."/>
            <person name="Gschloessl B."/>
            <person name="Heesch S."/>
            <person name="Jabbari K."/>
            <person name="Jubin C."/>
            <person name="Kawai H."/>
            <person name="Kimura K."/>
            <person name="Kloareg B."/>
            <person name="Kupper F.C."/>
            <person name="Lang D."/>
            <person name="Le Bail A."/>
            <person name="Leblanc C."/>
            <person name="Lerouge P."/>
            <person name="Lohr M."/>
            <person name="Lopez P.J."/>
            <person name="Martens C."/>
            <person name="Maumus F."/>
            <person name="Michel G."/>
            <person name="Miranda-Saavedra D."/>
            <person name="Morales J."/>
            <person name="Moreau H."/>
            <person name="Motomura T."/>
            <person name="Nagasato C."/>
            <person name="Napoli C.A."/>
            <person name="Nelson D.R."/>
            <person name="Nyvall-Collen P."/>
            <person name="Peters A.F."/>
            <person name="Pommier C."/>
            <person name="Potin P."/>
            <person name="Poulain J."/>
            <person name="Quesneville H."/>
            <person name="Read B."/>
            <person name="Rensing S.A."/>
            <person name="Ritter A."/>
            <person name="Rousvoal S."/>
            <person name="Samanta M."/>
            <person name="Samson G."/>
            <person name="Schroeder D.C."/>
            <person name="Segurens B."/>
            <person name="Strittmatter M."/>
            <person name="Tonon T."/>
            <person name="Tregear J.W."/>
            <person name="Valentin K."/>
            <person name="von Dassow P."/>
            <person name="Yamagishi T."/>
            <person name="Van de Peer Y."/>
            <person name="Wincker P."/>
        </authorList>
    </citation>
    <scope>NUCLEOTIDE SEQUENCE [LARGE SCALE GENOMIC DNA]</scope>
    <source>
        <strain evidence="12">Ec32 / CCAP1310/4</strain>
    </source>
</reference>
<evidence type="ECO:0000256" key="6">
    <source>
        <dbReference type="ARBA" id="ARBA00022840"/>
    </source>
</evidence>
<feature type="domain" description="KA1" evidence="10">
    <location>
        <begin position="423"/>
        <end position="471"/>
    </location>
</feature>
<dbReference type="STRING" id="2880.D8LSU7"/>
<evidence type="ECO:0000256" key="4">
    <source>
        <dbReference type="ARBA" id="ARBA00022741"/>
    </source>
</evidence>
<feature type="region of interest" description="Disordered" evidence="9">
    <location>
        <begin position="480"/>
        <end position="576"/>
    </location>
</feature>
<keyword evidence="5 11" id="KW-0418">Kinase</keyword>
<feature type="compositionally biased region" description="Gly residues" evidence="9">
    <location>
        <begin position="501"/>
        <end position="516"/>
    </location>
</feature>
<keyword evidence="3" id="KW-0808">Transferase</keyword>
<dbReference type="GO" id="GO:0005524">
    <property type="term" value="F:ATP binding"/>
    <property type="evidence" value="ECO:0007669"/>
    <property type="project" value="UniProtKB-KW"/>
</dbReference>
<dbReference type="Gene3D" id="3.30.310.80">
    <property type="entry name" value="Kinase associated domain 1, KA1"/>
    <property type="match status" value="2"/>
</dbReference>
<evidence type="ECO:0000256" key="5">
    <source>
        <dbReference type="ARBA" id="ARBA00022777"/>
    </source>
</evidence>
<evidence type="ECO:0000256" key="2">
    <source>
        <dbReference type="ARBA" id="ARBA00022527"/>
    </source>
</evidence>
<keyword evidence="2 11" id="KW-0723">Serine/threonine-protein kinase</keyword>
<evidence type="ECO:0000256" key="9">
    <source>
        <dbReference type="SAM" id="MobiDB-lite"/>
    </source>
</evidence>
<protein>
    <recommendedName>
        <fullName evidence="1">non-specific serine/threonine protein kinase</fullName>
        <ecNumber evidence="1">2.7.11.1</ecNumber>
    </recommendedName>
</protein>
<dbReference type="PROSITE" id="PS50032">
    <property type="entry name" value="KA1"/>
    <property type="match status" value="1"/>
</dbReference>
<dbReference type="OrthoDB" id="193931at2759"/>
<dbReference type="EMBL" id="FN649760">
    <property type="protein sequence ID" value="CBN77874.1"/>
    <property type="molecule type" value="Genomic_DNA"/>
</dbReference>
<dbReference type="GO" id="GO:0004674">
    <property type="term" value="F:protein serine/threonine kinase activity"/>
    <property type="evidence" value="ECO:0007669"/>
    <property type="project" value="UniProtKB-KW"/>
</dbReference>
<feature type="compositionally biased region" description="Acidic residues" evidence="9">
    <location>
        <begin position="209"/>
        <end position="218"/>
    </location>
</feature>
<dbReference type="InterPro" id="IPR001772">
    <property type="entry name" value="KA1_dom"/>
</dbReference>
<evidence type="ECO:0000313" key="11">
    <source>
        <dbReference type="EMBL" id="CBN77874.1"/>
    </source>
</evidence>
<evidence type="ECO:0000256" key="1">
    <source>
        <dbReference type="ARBA" id="ARBA00012513"/>
    </source>
</evidence>
<feature type="compositionally biased region" description="Low complexity" evidence="9">
    <location>
        <begin position="549"/>
        <end position="559"/>
    </location>
</feature>
<keyword evidence="12" id="KW-1185">Reference proteome</keyword>
<sequence>MTEVYRALIHLGCDWRVISSYKIHCRWKPNTPTPPNKAPFLSVSTSCPSLKDKLSAASASPSGLLVNGGGGVNPFTALLERVPEVVDSACSTPALASPTSSVRGAAAARRAGGGGGGGVTGDSKQQPLEQRGDGGRGDGSPSELCGGGGGGSVSNGPAATGESDGDRAAPGSTEASLETAAAGGGGGGGGGGDGEDATAIAAPAAVGGDGDEDDDAMDGNENQDPRAAANKAASLGRAAAEDGVAAAPTTTVRAKSPRTRQAAAAAAAERQCQARPPPRHGAAAGARCEEGWGGNRGDGDVDGDVSMPSGPAVLSFTPAFSPGVDRTNSSSTAKGVAAGGGWKAASPTDAPATTSPPSPASGDGRRNGGPWRSGLRAGGGGSALAGGARATEKSCGGGGVFATAATAASSAPGSLGGATSNPFLKPDFVIKVCLTLYKVQNQIYLLDFQKLEGDPFGFMSLCSQVINQLKMLSAQSKQMSTAALERSRPSHRRSASESSGGARGRPGRGGGGGGSPSAGRKHAAHSLMTLAQLHKRAAVSKIVPGPGGSSAVPSAAPPARQEEGANAGLEGMDTST</sequence>
<comment type="catalytic activity">
    <reaction evidence="7">
        <text>L-threonyl-[protein] + ATP = O-phospho-L-threonyl-[protein] + ADP + H(+)</text>
        <dbReference type="Rhea" id="RHEA:46608"/>
        <dbReference type="Rhea" id="RHEA-COMP:11060"/>
        <dbReference type="Rhea" id="RHEA-COMP:11605"/>
        <dbReference type="ChEBI" id="CHEBI:15378"/>
        <dbReference type="ChEBI" id="CHEBI:30013"/>
        <dbReference type="ChEBI" id="CHEBI:30616"/>
        <dbReference type="ChEBI" id="CHEBI:61977"/>
        <dbReference type="ChEBI" id="CHEBI:456216"/>
        <dbReference type="EC" id="2.7.11.1"/>
    </reaction>
</comment>
<feature type="region of interest" description="Disordered" evidence="9">
    <location>
        <begin position="92"/>
        <end position="389"/>
    </location>
</feature>
<evidence type="ECO:0000259" key="10">
    <source>
        <dbReference type="PROSITE" id="PS50032"/>
    </source>
</evidence>
<comment type="catalytic activity">
    <reaction evidence="8">
        <text>L-seryl-[protein] + ATP = O-phospho-L-seryl-[protein] + ADP + H(+)</text>
        <dbReference type="Rhea" id="RHEA:17989"/>
        <dbReference type="Rhea" id="RHEA-COMP:9863"/>
        <dbReference type="Rhea" id="RHEA-COMP:11604"/>
        <dbReference type="ChEBI" id="CHEBI:15378"/>
        <dbReference type="ChEBI" id="CHEBI:29999"/>
        <dbReference type="ChEBI" id="CHEBI:30616"/>
        <dbReference type="ChEBI" id="CHEBI:83421"/>
        <dbReference type="ChEBI" id="CHEBI:456216"/>
        <dbReference type="EC" id="2.7.11.1"/>
    </reaction>
</comment>